<feature type="compositionally biased region" description="Basic and acidic residues" evidence="1">
    <location>
        <begin position="86"/>
        <end position="96"/>
    </location>
</feature>
<dbReference type="AlphaFoldDB" id="A0AA87WFA4"/>
<reference evidence="2" key="1">
    <citation type="journal article" date="2014" name="Int. J. Syst. Evol. Microbiol.">
        <title>Complete genome sequence of Corynebacterium casei LMG S-19264T (=DSM 44701T), isolated from a smear-ripened cheese.</title>
        <authorList>
            <consortium name="US DOE Joint Genome Institute (JGI-PGF)"/>
            <person name="Walter F."/>
            <person name="Albersmeier A."/>
            <person name="Kalinowski J."/>
            <person name="Ruckert C."/>
        </authorList>
    </citation>
    <scope>NUCLEOTIDE SEQUENCE</scope>
    <source>
        <strain evidence="2">CGMCC 1.15034</strain>
    </source>
</reference>
<dbReference type="Proteomes" id="UP000625079">
    <property type="component" value="Unassembled WGS sequence"/>
</dbReference>
<evidence type="ECO:0000313" key="2">
    <source>
        <dbReference type="EMBL" id="GGI32767.1"/>
    </source>
</evidence>
<comment type="caution">
    <text evidence="2">The sequence shown here is derived from an EMBL/GenBank/DDBJ whole genome shotgun (WGS) entry which is preliminary data.</text>
</comment>
<organism evidence="2 3">
    <name type="scientific">Bradyrhizobium guangdongense</name>
    <dbReference type="NCBI Taxonomy" id="1325090"/>
    <lineage>
        <taxon>Bacteria</taxon>
        <taxon>Pseudomonadati</taxon>
        <taxon>Pseudomonadota</taxon>
        <taxon>Alphaproteobacteria</taxon>
        <taxon>Hyphomicrobiales</taxon>
        <taxon>Nitrobacteraceae</taxon>
        <taxon>Bradyrhizobium</taxon>
    </lineage>
</organism>
<dbReference type="EMBL" id="BMHC01000026">
    <property type="protein sequence ID" value="GGI32767.1"/>
    <property type="molecule type" value="Genomic_DNA"/>
</dbReference>
<gene>
    <name evidence="2" type="ORF">GCM10010987_71060</name>
</gene>
<accession>A0AA87WFA4</accession>
<feature type="region of interest" description="Disordered" evidence="1">
    <location>
        <begin position="73"/>
        <end position="96"/>
    </location>
</feature>
<sequence>MRAHPDALRGDVAQQGVEAGTVSTVLDRVDPDQHAIHSEQLLADGVREALVVNRWLSFDADGIKRREHVGEATSFRGGLSTGDGIASREDGNAWSG</sequence>
<reference evidence="2" key="2">
    <citation type="submission" date="2022-12" db="EMBL/GenBank/DDBJ databases">
        <authorList>
            <person name="Sun Q."/>
            <person name="Zhou Y."/>
        </authorList>
    </citation>
    <scope>NUCLEOTIDE SEQUENCE</scope>
    <source>
        <strain evidence="2">CGMCC 1.15034</strain>
    </source>
</reference>
<protein>
    <submittedName>
        <fullName evidence="2">Uncharacterized protein</fullName>
    </submittedName>
</protein>
<proteinExistence type="predicted"/>
<name>A0AA87WFA4_9BRAD</name>
<evidence type="ECO:0000256" key="1">
    <source>
        <dbReference type="SAM" id="MobiDB-lite"/>
    </source>
</evidence>
<evidence type="ECO:0000313" key="3">
    <source>
        <dbReference type="Proteomes" id="UP000625079"/>
    </source>
</evidence>